<dbReference type="GO" id="GO:0016301">
    <property type="term" value="F:kinase activity"/>
    <property type="evidence" value="ECO:0007669"/>
    <property type="project" value="UniProtKB-KW"/>
</dbReference>
<dbReference type="Proteomes" id="UP000231542">
    <property type="component" value="Unassembled WGS sequence"/>
</dbReference>
<evidence type="ECO:0000256" key="6">
    <source>
        <dbReference type="ARBA" id="ARBA00022793"/>
    </source>
</evidence>
<comment type="caution">
    <text evidence="10">Lacks conserved residue(s) required for the propagation of feature annotation.</text>
</comment>
<feature type="binding site" evidence="10">
    <location>
        <position position="281"/>
    </location>
    <ligand>
        <name>ATP</name>
        <dbReference type="ChEBI" id="CHEBI:30616"/>
    </ligand>
</feature>
<dbReference type="PANTHER" id="PTHR30031:SF0">
    <property type="entry name" value="PHOSPHOENOLPYRUVATE CARBOXYKINASE (ATP)"/>
    <property type="match status" value="1"/>
</dbReference>
<evidence type="ECO:0000256" key="3">
    <source>
        <dbReference type="ARBA" id="ARBA00012363"/>
    </source>
</evidence>
<feature type="binding site" evidence="10">
    <location>
        <position position="318"/>
    </location>
    <ligand>
        <name>substrate</name>
    </ligand>
</feature>
<accession>A0A2H0YVA9</accession>
<dbReference type="EMBL" id="PEXU01000043">
    <property type="protein sequence ID" value="PIS42425.1"/>
    <property type="molecule type" value="Genomic_DNA"/>
</dbReference>
<dbReference type="SUPFAM" id="SSF68923">
    <property type="entry name" value="PEP carboxykinase N-terminal domain"/>
    <property type="match status" value="1"/>
</dbReference>
<keyword evidence="11" id="KW-0670">Pyruvate</keyword>
<protein>
    <recommendedName>
        <fullName evidence="3 10">Phosphoenolpyruvate carboxykinase (ATP)</fullName>
        <shortName evidence="10">PCK</shortName>
        <shortName evidence="10">PEP carboxykinase</shortName>
        <shortName evidence="10">PEPCK</shortName>
        <ecNumber evidence="3 10">4.1.1.49</ecNumber>
    </recommendedName>
</protein>
<dbReference type="AlphaFoldDB" id="A0A2H0YVA9"/>
<comment type="subcellular location">
    <subcellularLocation>
        <location evidence="10">Cytoplasm</location>
    </subcellularLocation>
</comment>
<evidence type="ECO:0000256" key="7">
    <source>
        <dbReference type="ARBA" id="ARBA00022840"/>
    </source>
</evidence>
<dbReference type="HAMAP" id="MF_00453">
    <property type="entry name" value="PEPCK_ATP"/>
    <property type="match status" value="1"/>
</dbReference>
<feature type="binding site" evidence="10">
    <location>
        <position position="197"/>
    </location>
    <ligand>
        <name>ATP</name>
        <dbReference type="ChEBI" id="CHEBI:30616"/>
    </ligand>
</feature>
<feature type="binding site" evidence="10">
    <location>
        <position position="216"/>
    </location>
    <ligand>
        <name>ATP</name>
        <dbReference type="ChEBI" id="CHEBI:30616"/>
    </ligand>
</feature>
<dbReference type="InterPro" id="IPR001272">
    <property type="entry name" value="PEP_carboxykinase_ATP"/>
</dbReference>
<dbReference type="InterPro" id="IPR013035">
    <property type="entry name" value="PEP_carboxykinase_C"/>
</dbReference>
<dbReference type="PANTHER" id="PTHR30031">
    <property type="entry name" value="PHOSPHOENOLPYRUVATE CARBOXYKINASE ATP"/>
    <property type="match status" value="1"/>
</dbReference>
<feature type="binding site" evidence="10">
    <location>
        <position position="443"/>
    </location>
    <ligand>
        <name>ATP</name>
        <dbReference type="ChEBI" id="CHEBI:30616"/>
    </ligand>
</feature>
<dbReference type="NCBIfam" id="NF006820">
    <property type="entry name" value="PRK09344.1-2"/>
    <property type="match status" value="1"/>
</dbReference>
<dbReference type="Pfam" id="PF01293">
    <property type="entry name" value="PEPCK_ATP"/>
    <property type="match status" value="1"/>
</dbReference>
<dbReference type="PIRSF" id="PIRSF006294">
    <property type="entry name" value="PEP_crbxkin"/>
    <property type="match status" value="1"/>
</dbReference>
<feature type="binding site" evidence="10">
    <location>
        <position position="197"/>
    </location>
    <ligand>
        <name>substrate</name>
    </ligand>
</feature>
<evidence type="ECO:0000256" key="9">
    <source>
        <dbReference type="ARBA" id="ARBA00047371"/>
    </source>
</evidence>
<keyword evidence="6 10" id="KW-0210">Decarboxylase</keyword>
<dbReference type="NCBIfam" id="NF006821">
    <property type="entry name" value="PRK09344.1-3"/>
    <property type="match status" value="1"/>
</dbReference>
<feature type="binding site" evidence="10">
    <location>
        <position position="55"/>
    </location>
    <ligand>
        <name>substrate</name>
    </ligand>
</feature>
<evidence type="ECO:0000256" key="1">
    <source>
        <dbReference type="ARBA" id="ARBA00004742"/>
    </source>
</evidence>
<name>A0A2H0YVA9_9BACT</name>
<gene>
    <name evidence="10 11" type="primary">pckA</name>
    <name evidence="11" type="ORF">COT24_03575</name>
</gene>
<comment type="pathway">
    <text evidence="1 10">Carbohydrate biosynthesis; gluconeogenesis.</text>
</comment>
<dbReference type="UniPathway" id="UPA00138"/>
<dbReference type="GO" id="GO:0046872">
    <property type="term" value="F:metal ion binding"/>
    <property type="evidence" value="ECO:0007669"/>
    <property type="project" value="UniProtKB-KW"/>
</dbReference>
<comment type="caution">
    <text evidence="11">The sequence shown here is derived from an EMBL/GenBank/DDBJ whole genome shotgun (WGS) entry which is preliminary data.</text>
</comment>
<evidence type="ECO:0000256" key="5">
    <source>
        <dbReference type="ARBA" id="ARBA00022741"/>
    </source>
</evidence>
<keyword evidence="10" id="KW-0464">Manganese</keyword>
<feature type="binding site" evidence="10">
    <location>
        <position position="216"/>
    </location>
    <ligand>
        <name>Mn(2+)</name>
        <dbReference type="ChEBI" id="CHEBI:29035"/>
    </ligand>
</feature>
<dbReference type="GO" id="GO:0005524">
    <property type="term" value="F:ATP binding"/>
    <property type="evidence" value="ECO:0007669"/>
    <property type="project" value="UniProtKB-UniRule"/>
</dbReference>
<dbReference type="Gene3D" id="3.40.449.10">
    <property type="entry name" value="Phosphoenolpyruvate Carboxykinase, domain 1"/>
    <property type="match status" value="1"/>
</dbReference>
<dbReference type="GO" id="GO:0004612">
    <property type="term" value="F:phosphoenolpyruvate carboxykinase (ATP) activity"/>
    <property type="evidence" value="ECO:0007669"/>
    <property type="project" value="UniProtKB-UniRule"/>
</dbReference>
<organism evidence="11 12">
    <name type="scientific">Candidatus Kerfeldbacteria bacterium CG08_land_8_20_14_0_20_40_16</name>
    <dbReference type="NCBI Taxonomy" id="2014244"/>
    <lineage>
        <taxon>Bacteria</taxon>
        <taxon>Candidatus Kerfeldiibacteriota</taxon>
    </lineage>
</organism>
<dbReference type="InterPro" id="IPR008210">
    <property type="entry name" value="PEP_carboxykinase_N"/>
</dbReference>
<feature type="binding site" evidence="10">
    <location>
        <position position="197"/>
    </location>
    <ligand>
        <name>Mn(2+)</name>
        <dbReference type="ChEBI" id="CHEBI:29035"/>
    </ligand>
</feature>
<comment type="catalytic activity">
    <reaction evidence="9 10">
        <text>oxaloacetate + ATP = phosphoenolpyruvate + ADP + CO2</text>
        <dbReference type="Rhea" id="RHEA:18617"/>
        <dbReference type="ChEBI" id="CHEBI:16452"/>
        <dbReference type="ChEBI" id="CHEBI:16526"/>
        <dbReference type="ChEBI" id="CHEBI:30616"/>
        <dbReference type="ChEBI" id="CHEBI:58702"/>
        <dbReference type="ChEBI" id="CHEBI:456216"/>
        <dbReference type="EC" id="4.1.1.49"/>
    </reaction>
</comment>
<keyword evidence="8 10" id="KW-0456">Lyase</keyword>
<feature type="binding site" evidence="10">
    <location>
        <position position="253"/>
    </location>
    <ligand>
        <name>Mn(2+)</name>
        <dbReference type="ChEBI" id="CHEBI:29035"/>
    </ligand>
</feature>
<sequence>MPENHNLKTTNINSKSKVYWNLGVTELTNKAVERGEGEISKVGALTVTTGKYTGRSPQDRFIVDELSVHNQINWGKINIPLAIKDFDKLYRKITKHLSSAEELFVFNGLVGADPKHSLKVTIVNEFASQNLAIRQLLRKPKADQLKNHNPDFTILVAPNCHADPKIHHVNSEVFVVISFEKKVVLIGATKYIGEIKKSIFSIMNYLLPGQGVFPMHCSANMGKKGDTALFFGLSGTGKTSLSADPERKLIGDDEHGWSPDGVFNFEGGCYAKCINLSKEHEPQIYNAIKYGAVAENIILNPKTKEYDFNNSSLTENTRATFPIEFIPDAELTGVGSHPKTIIFLTADAFGVIPPIAKLTYEQAMYHFMSGYTSKLAGTERGIIEPKATFSSFFGEPFMPRKPMVYSNLLKNYIKKYGADVFLINTGWSGGPYVIGQRIPIKLTRIMVKNALNRNLDQVEYKRHPIFNLMMPVSCPDIPSEILDPINTWDDKKKYLKQAKMLSGLFKKNFEKFKEVPDAVRSAGPQ</sequence>
<dbReference type="SUPFAM" id="SSF53795">
    <property type="entry name" value="PEP carboxykinase-like"/>
    <property type="match status" value="1"/>
</dbReference>
<evidence type="ECO:0000313" key="11">
    <source>
        <dbReference type="EMBL" id="PIS42425.1"/>
    </source>
</evidence>
<evidence type="ECO:0000256" key="8">
    <source>
        <dbReference type="ARBA" id="ARBA00023239"/>
    </source>
</evidence>
<evidence type="ECO:0000313" key="12">
    <source>
        <dbReference type="Proteomes" id="UP000231542"/>
    </source>
</evidence>
<keyword evidence="11" id="KW-0808">Transferase</keyword>
<evidence type="ECO:0000256" key="4">
    <source>
        <dbReference type="ARBA" id="ARBA00022432"/>
    </source>
</evidence>
<dbReference type="EC" id="4.1.1.49" evidence="3 10"/>
<comment type="cofactor">
    <cofactor evidence="10">
        <name>Mn(2+)</name>
        <dbReference type="ChEBI" id="CHEBI:29035"/>
    </cofactor>
    <text evidence="10">Binds 1 Mn(2+) ion per subunit.</text>
</comment>
<feature type="binding site" evidence="10">
    <location>
        <begin position="437"/>
        <end position="438"/>
    </location>
    <ligand>
        <name>ATP</name>
        <dbReference type="ChEBI" id="CHEBI:30616"/>
    </ligand>
</feature>
<keyword evidence="11" id="KW-0418">Kinase</keyword>
<evidence type="ECO:0000256" key="10">
    <source>
        <dbReference type="HAMAP-Rule" id="MF_00453"/>
    </source>
</evidence>
<feature type="binding site" evidence="10">
    <location>
        <position position="191"/>
    </location>
    <ligand>
        <name>substrate</name>
    </ligand>
</feature>
<keyword evidence="10" id="KW-0963">Cytoplasm</keyword>
<keyword evidence="5 10" id="KW-0547">Nucleotide-binding</keyword>
<dbReference type="GO" id="GO:0005829">
    <property type="term" value="C:cytosol"/>
    <property type="evidence" value="ECO:0007669"/>
    <property type="project" value="TreeGrafter"/>
</dbReference>
<comment type="function">
    <text evidence="10">Involved in the gluconeogenesis. Catalyzes the conversion of oxaloacetate (OAA) to phosphoenolpyruvate (PEP) through direct phosphoryl transfer between the nucleoside triphosphate and OAA.</text>
</comment>
<reference evidence="11 12" key="1">
    <citation type="submission" date="2017-09" db="EMBL/GenBank/DDBJ databases">
        <title>Depth-based differentiation of microbial function through sediment-hosted aquifers and enrichment of novel symbionts in the deep terrestrial subsurface.</title>
        <authorList>
            <person name="Probst A.J."/>
            <person name="Ladd B."/>
            <person name="Jarett J.K."/>
            <person name="Geller-Mcgrath D.E."/>
            <person name="Sieber C.M."/>
            <person name="Emerson J.B."/>
            <person name="Anantharaman K."/>
            <person name="Thomas B.C."/>
            <person name="Malmstrom R."/>
            <person name="Stieglmeier M."/>
            <person name="Klingl A."/>
            <person name="Woyke T."/>
            <person name="Ryan C.M."/>
            <person name="Banfield J.F."/>
        </authorList>
    </citation>
    <scope>NUCLEOTIDE SEQUENCE [LARGE SCALE GENOMIC DNA]</scope>
    <source>
        <strain evidence="11">CG08_land_8_20_14_0_20_40_16</strain>
    </source>
</reference>
<keyword evidence="4 10" id="KW-0312">Gluconeogenesis</keyword>
<dbReference type="Gene3D" id="3.90.228.20">
    <property type="match status" value="1"/>
</dbReference>
<dbReference type="NCBIfam" id="TIGR00224">
    <property type="entry name" value="pckA"/>
    <property type="match status" value="1"/>
</dbReference>
<feature type="binding site" evidence="10">
    <location>
        <position position="318"/>
    </location>
    <ligand>
        <name>ATP</name>
        <dbReference type="ChEBI" id="CHEBI:30616"/>
    </ligand>
</feature>
<dbReference type="InterPro" id="IPR015994">
    <property type="entry name" value="PEPCK_ATP_CS"/>
</dbReference>
<comment type="similarity">
    <text evidence="2 10">Belongs to the phosphoenolpyruvate carboxykinase (ATP) family.</text>
</comment>
<dbReference type="PROSITE" id="PS00532">
    <property type="entry name" value="PEPCK_ATP"/>
    <property type="match status" value="1"/>
</dbReference>
<dbReference type="Gene3D" id="2.170.8.10">
    <property type="entry name" value="Phosphoenolpyruvate Carboxykinase, domain 2"/>
    <property type="match status" value="1"/>
</dbReference>
<keyword evidence="7 10" id="KW-0067">ATP-binding</keyword>
<dbReference type="CDD" id="cd00484">
    <property type="entry name" value="PEPCK_ATP"/>
    <property type="match status" value="1"/>
</dbReference>
<keyword evidence="10" id="KW-0479">Metal-binding</keyword>
<proteinExistence type="inferred from homology"/>
<evidence type="ECO:0000256" key="2">
    <source>
        <dbReference type="ARBA" id="ARBA00006052"/>
    </source>
</evidence>
<dbReference type="GO" id="GO:0006094">
    <property type="term" value="P:gluconeogenesis"/>
    <property type="evidence" value="ECO:0007669"/>
    <property type="project" value="UniProtKB-UniRule"/>
</dbReference>